<evidence type="ECO:0000313" key="2">
    <source>
        <dbReference type="Proteomes" id="UP001164250"/>
    </source>
</evidence>
<evidence type="ECO:0000313" key="1">
    <source>
        <dbReference type="EMBL" id="KAJ0085332.1"/>
    </source>
</evidence>
<reference evidence="2" key="1">
    <citation type="journal article" date="2023" name="G3 (Bethesda)">
        <title>Genome assembly and association tests identify interacting loci associated with vigor, precocity, and sex in interspecific pistachio rootstocks.</title>
        <authorList>
            <person name="Palmer W."/>
            <person name="Jacygrad E."/>
            <person name="Sagayaradj S."/>
            <person name="Cavanaugh K."/>
            <person name="Han R."/>
            <person name="Bertier L."/>
            <person name="Beede B."/>
            <person name="Kafkas S."/>
            <person name="Golino D."/>
            <person name="Preece J."/>
            <person name="Michelmore R."/>
        </authorList>
    </citation>
    <scope>NUCLEOTIDE SEQUENCE [LARGE SCALE GENOMIC DNA]</scope>
</reference>
<sequence>MGSCVSTRTPKKPNSAPRMIFQGKRAPDQLETKINRNIVLLL</sequence>
<dbReference type="EMBL" id="CM047906">
    <property type="protein sequence ID" value="KAJ0085332.1"/>
    <property type="molecule type" value="Genomic_DNA"/>
</dbReference>
<gene>
    <name evidence="1" type="ORF">Patl1_08585</name>
</gene>
<comment type="caution">
    <text evidence="1">The sequence shown here is derived from an EMBL/GenBank/DDBJ whole genome shotgun (WGS) entry which is preliminary data.</text>
</comment>
<keyword evidence="2" id="KW-1185">Reference proteome</keyword>
<organism evidence="1 2">
    <name type="scientific">Pistacia atlantica</name>
    <dbReference type="NCBI Taxonomy" id="434234"/>
    <lineage>
        <taxon>Eukaryota</taxon>
        <taxon>Viridiplantae</taxon>
        <taxon>Streptophyta</taxon>
        <taxon>Embryophyta</taxon>
        <taxon>Tracheophyta</taxon>
        <taxon>Spermatophyta</taxon>
        <taxon>Magnoliopsida</taxon>
        <taxon>eudicotyledons</taxon>
        <taxon>Gunneridae</taxon>
        <taxon>Pentapetalae</taxon>
        <taxon>rosids</taxon>
        <taxon>malvids</taxon>
        <taxon>Sapindales</taxon>
        <taxon>Anacardiaceae</taxon>
        <taxon>Pistacia</taxon>
    </lineage>
</organism>
<protein>
    <submittedName>
        <fullName evidence="1">Uncharacterized protein</fullName>
    </submittedName>
</protein>
<proteinExistence type="predicted"/>
<accession>A0ACC1AEX2</accession>
<name>A0ACC1AEX2_9ROSI</name>
<dbReference type="Proteomes" id="UP001164250">
    <property type="component" value="Chromosome 10"/>
</dbReference>